<dbReference type="EMBL" id="RBNJ01010609">
    <property type="protein sequence ID" value="RUS26373.1"/>
    <property type="molecule type" value="Genomic_DNA"/>
</dbReference>
<dbReference type="SMART" id="SM00271">
    <property type="entry name" value="DnaJ"/>
    <property type="match status" value="1"/>
</dbReference>
<dbReference type="AlphaFoldDB" id="A0A433Q9B1"/>
<feature type="domain" description="J" evidence="3">
    <location>
        <begin position="42"/>
        <end position="107"/>
    </location>
</feature>
<reference evidence="4 5" key="1">
    <citation type="journal article" date="2018" name="New Phytol.">
        <title>Phylogenomics of Endogonaceae and evolution of mycorrhizas within Mucoromycota.</title>
        <authorList>
            <person name="Chang Y."/>
            <person name="Desiro A."/>
            <person name="Na H."/>
            <person name="Sandor L."/>
            <person name="Lipzen A."/>
            <person name="Clum A."/>
            <person name="Barry K."/>
            <person name="Grigoriev I.V."/>
            <person name="Martin F.M."/>
            <person name="Stajich J.E."/>
            <person name="Smith M.E."/>
            <person name="Bonito G."/>
            <person name="Spatafora J.W."/>
        </authorList>
    </citation>
    <scope>NUCLEOTIDE SEQUENCE [LARGE SCALE GENOMIC DNA]</scope>
    <source>
        <strain evidence="4 5">AD002</strain>
    </source>
</reference>
<gene>
    <name evidence="4" type="ORF">BC938DRAFT_470854</name>
</gene>
<dbReference type="PANTHER" id="PTHR44873:SF1">
    <property type="entry name" value="DNAJ HOMOLOG SUBFAMILY C MEMBER 30, MITOCHONDRIAL"/>
    <property type="match status" value="1"/>
</dbReference>
<evidence type="ECO:0000313" key="5">
    <source>
        <dbReference type="Proteomes" id="UP000274822"/>
    </source>
</evidence>
<keyword evidence="2" id="KW-1133">Transmembrane helix</keyword>
<organism evidence="4 5">
    <name type="scientific">Jimgerdemannia flammicorona</name>
    <dbReference type="NCBI Taxonomy" id="994334"/>
    <lineage>
        <taxon>Eukaryota</taxon>
        <taxon>Fungi</taxon>
        <taxon>Fungi incertae sedis</taxon>
        <taxon>Mucoromycota</taxon>
        <taxon>Mucoromycotina</taxon>
        <taxon>Endogonomycetes</taxon>
        <taxon>Endogonales</taxon>
        <taxon>Endogonaceae</taxon>
        <taxon>Jimgerdemannia</taxon>
    </lineage>
</organism>
<evidence type="ECO:0000313" key="4">
    <source>
        <dbReference type="EMBL" id="RUS26373.1"/>
    </source>
</evidence>
<keyword evidence="5" id="KW-1185">Reference proteome</keyword>
<evidence type="ECO:0000259" key="3">
    <source>
        <dbReference type="PROSITE" id="PS50076"/>
    </source>
</evidence>
<feature type="region of interest" description="Disordered" evidence="1">
    <location>
        <begin position="113"/>
        <end position="150"/>
    </location>
</feature>
<keyword evidence="2" id="KW-0812">Transmembrane</keyword>
<dbReference type="PANTHER" id="PTHR44873">
    <property type="entry name" value="DNAJ HOMOLOG SUBFAMILY C MEMBER 30, MITOCHONDRIAL"/>
    <property type="match status" value="1"/>
</dbReference>
<dbReference type="Gene3D" id="1.10.287.110">
    <property type="entry name" value="DnaJ domain"/>
    <property type="match status" value="1"/>
</dbReference>
<keyword evidence="2" id="KW-0472">Membrane</keyword>
<dbReference type="Pfam" id="PF00226">
    <property type="entry name" value="DnaJ"/>
    <property type="match status" value="1"/>
</dbReference>
<name>A0A433Q9B1_9FUNG</name>
<sequence length="230" mass="26465">MSILFTHSLRTTPRAPAQFVPCTSFSLIYRTYVAATSSLQRHHYDTLQVPPDAEKKHIKAQYYKLSKEHHPDLNPGDDAAHLKFLRINEAYAVLGNPLTRREYDRELATKQGFADHPTGFRSTRVRPRPHTRGSVSTQAQARASGKRGFDFGRGHQGTQFDFRAHYEKHYAEEEKRRRARMARENTEWMRTGQDDGAWSRFWKIGVVFLGILIVGAVGKERKARNDKVAQ</sequence>
<accession>A0A433Q9B1</accession>
<feature type="transmembrane region" description="Helical" evidence="2">
    <location>
        <begin position="201"/>
        <end position="218"/>
    </location>
</feature>
<dbReference type="InterPro" id="IPR001623">
    <property type="entry name" value="DnaJ_domain"/>
</dbReference>
<dbReference type="PRINTS" id="PR00625">
    <property type="entry name" value="JDOMAIN"/>
</dbReference>
<dbReference type="CDD" id="cd06257">
    <property type="entry name" value="DnaJ"/>
    <property type="match status" value="1"/>
</dbReference>
<evidence type="ECO:0000256" key="2">
    <source>
        <dbReference type="SAM" id="Phobius"/>
    </source>
</evidence>
<proteinExistence type="predicted"/>
<dbReference type="Proteomes" id="UP000274822">
    <property type="component" value="Unassembled WGS sequence"/>
</dbReference>
<dbReference type="InterPro" id="IPR053025">
    <property type="entry name" value="Mito_ATP_Synthase-Asso"/>
</dbReference>
<protein>
    <submittedName>
        <fullName evidence="4">DnaJ domain-containing protein</fullName>
    </submittedName>
</protein>
<dbReference type="PROSITE" id="PS50076">
    <property type="entry name" value="DNAJ_2"/>
    <property type="match status" value="1"/>
</dbReference>
<dbReference type="InterPro" id="IPR036869">
    <property type="entry name" value="J_dom_sf"/>
</dbReference>
<evidence type="ECO:0000256" key="1">
    <source>
        <dbReference type="SAM" id="MobiDB-lite"/>
    </source>
</evidence>
<comment type="caution">
    <text evidence="4">The sequence shown here is derived from an EMBL/GenBank/DDBJ whole genome shotgun (WGS) entry which is preliminary data.</text>
</comment>
<dbReference type="SUPFAM" id="SSF46565">
    <property type="entry name" value="Chaperone J-domain"/>
    <property type="match status" value="1"/>
</dbReference>